<proteinExistence type="predicted"/>
<organism evidence="1 2">
    <name type="scientific">Romanomermis culicivorax</name>
    <name type="common">Nematode worm</name>
    <dbReference type="NCBI Taxonomy" id="13658"/>
    <lineage>
        <taxon>Eukaryota</taxon>
        <taxon>Metazoa</taxon>
        <taxon>Ecdysozoa</taxon>
        <taxon>Nematoda</taxon>
        <taxon>Enoplea</taxon>
        <taxon>Dorylaimia</taxon>
        <taxon>Mermithida</taxon>
        <taxon>Mermithoidea</taxon>
        <taxon>Mermithidae</taxon>
        <taxon>Romanomermis</taxon>
    </lineage>
</organism>
<dbReference type="Proteomes" id="UP000887565">
    <property type="component" value="Unplaced"/>
</dbReference>
<name>A0A915IPU2_ROMCU</name>
<evidence type="ECO:0000313" key="1">
    <source>
        <dbReference type="Proteomes" id="UP000887565"/>
    </source>
</evidence>
<dbReference type="WBParaSite" id="nRc.2.0.1.t15443-RA">
    <property type="protein sequence ID" value="nRc.2.0.1.t15443-RA"/>
    <property type="gene ID" value="nRc.2.0.1.g15443"/>
</dbReference>
<accession>A0A915IPU2</accession>
<sequence>MHLFRLSTSRTVSEDIVHYQAKLTVYPGRHQHTLCSRKRRVQMRNFKDILREDILFGDHLLETSCRDTVFKLKMLENSIELFNQIPFDEPFKHLLLRIENL</sequence>
<dbReference type="AlphaFoldDB" id="A0A915IPU2"/>
<protein>
    <submittedName>
        <fullName evidence="2">Uncharacterized protein</fullName>
    </submittedName>
</protein>
<evidence type="ECO:0000313" key="2">
    <source>
        <dbReference type="WBParaSite" id="nRc.2.0.1.t15443-RA"/>
    </source>
</evidence>
<keyword evidence="1" id="KW-1185">Reference proteome</keyword>
<reference evidence="2" key="1">
    <citation type="submission" date="2022-11" db="UniProtKB">
        <authorList>
            <consortium name="WormBaseParasite"/>
        </authorList>
    </citation>
    <scope>IDENTIFICATION</scope>
</reference>